<dbReference type="FunFam" id="6.10.140.2220:FF:000002">
    <property type="entry name" value="Protein kinase C-binding protein 1 isoform C"/>
    <property type="match status" value="1"/>
</dbReference>
<dbReference type="Proteomes" id="UP000095280">
    <property type="component" value="Unplaced"/>
</dbReference>
<keyword evidence="11" id="KW-0539">Nucleus</keyword>
<dbReference type="InterPro" id="IPR002893">
    <property type="entry name" value="Znf_MYND"/>
</dbReference>
<evidence type="ECO:0000256" key="11">
    <source>
        <dbReference type="ARBA" id="ARBA00023242"/>
    </source>
</evidence>
<dbReference type="GO" id="GO:0003714">
    <property type="term" value="F:transcription corepressor activity"/>
    <property type="evidence" value="ECO:0007669"/>
    <property type="project" value="TreeGrafter"/>
</dbReference>
<comment type="subcellular location">
    <subcellularLocation>
        <location evidence="2">Chromosome</location>
    </subcellularLocation>
    <subcellularLocation>
        <location evidence="1">Nucleus</location>
    </subcellularLocation>
</comment>
<keyword evidence="9" id="KW-0103">Bromodomain</keyword>
<keyword evidence="3" id="KW-0158">Chromosome</keyword>
<feature type="compositionally biased region" description="Basic and acidic residues" evidence="13">
    <location>
        <begin position="72"/>
        <end position="86"/>
    </location>
</feature>
<dbReference type="GO" id="GO:0005634">
    <property type="term" value="C:nucleus"/>
    <property type="evidence" value="ECO:0007669"/>
    <property type="project" value="UniProtKB-SubCell"/>
</dbReference>
<dbReference type="InterPro" id="IPR056987">
    <property type="entry name" value="ZMYND8_CC"/>
</dbReference>
<dbReference type="GO" id="GO:0140006">
    <property type="term" value="F:histone H3 reader activity"/>
    <property type="evidence" value="ECO:0007669"/>
    <property type="project" value="UniProtKB-ARBA"/>
</dbReference>
<name>A0A1I8ITZ6_9PLAT</name>
<dbReference type="PROSITE" id="PS01360">
    <property type="entry name" value="ZF_MYND_1"/>
    <property type="match status" value="1"/>
</dbReference>
<dbReference type="PROSITE" id="PS50865">
    <property type="entry name" value="ZF_MYND_2"/>
    <property type="match status" value="1"/>
</dbReference>
<keyword evidence="15" id="KW-1185">Reference proteome</keyword>
<dbReference type="PANTHER" id="PTHR46453">
    <property type="entry name" value="PROTEIN KINASE C-BINDING PROTEIN 1"/>
    <property type="match status" value="1"/>
</dbReference>
<dbReference type="GO" id="GO:0008270">
    <property type="term" value="F:zinc ion binding"/>
    <property type="evidence" value="ECO:0007669"/>
    <property type="project" value="UniProtKB-KW"/>
</dbReference>
<evidence type="ECO:0000256" key="9">
    <source>
        <dbReference type="ARBA" id="ARBA00023117"/>
    </source>
</evidence>
<feature type="compositionally biased region" description="Polar residues" evidence="13">
    <location>
        <begin position="1"/>
        <end position="18"/>
    </location>
</feature>
<proteinExistence type="predicted"/>
<evidence type="ECO:0000256" key="12">
    <source>
        <dbReference type="PROSITE-ProRule" id="PRU00134"/>
    </source>
</evidence>
<feature type="region of interest" description="Disordered" evidence="13">
    <location>
        <begin position="1"/>
        <end position="40"/>
    </location>
</feature>
<dbReference type="AlphaFoldDB" id="A0A1I8ITZ6"/>
<feature type="domain" description="MYND-type" evidence="14">
    <location>
        <begin position="249"/>
        <end position="283"/>
    </location>
</feature>
<evidence type="ECO:0000256" key="13">
    <source>
        <dbReference type="SAM" id="MobiDB-lite"/>
    </source>
</evidence>
<dbReference type="InterPro" id="IPR057053">
    <property type="entry name" value="MYND_ZMYND11_ZMYD8"/>
</dbReference>
<reference evidence="16" key="1">
    <citation type="submission" date="2016-11" db="UniProtKB">
        <authorList>
            <consortium name="WormBaseParasite"/>
        </authorList>
    </citation>
    <scope>IDENTIFICATION</scope>
</reference>
<dbReference type="WBParaSite" id="maker-uti_cns_0016197-snap-gene-0.2-mRNA-1">
    <property type="protein sequence ID" value="maker-uti_cns_0016197-snap-gene-0.2-mRNA-1"/>
    <property type="gene ID" value="maker-uti_cns_0016197-snap-gene-0.2"/>
</dbReference>
<dbReference type="Pfam" id="PF24324">
    <property type="entry name" value="MYND_ZMYND11_ZMYD8"/>
    <property type="match status" value="1"/>
</dbReference>
<evidence type="ECO:0000313" key="16">
    <source>
        <dbReference type="WBParaSite" id="maker-uti_cns_0016197-snap-gene-0.2-mRNA-1"/>
    </source>
</evidence>
<evidence type="ECO:0000256" key="5">
    <source>
        <dbReference type="ARBA" id="ARBA00022771"/>
    </source>
</evidence>
<keyword evidence="4" id="KW-0479">Metal-binding</keyword>
<sequence length="294" mass="32279">MATSSCFATVDTNGSRDSSAAPAVQLGSRRSSRKAKPTKSFFDLQASTLWSGKRRASTAFESAAEEGDGTPPDEKSRCLDIGRTDRGNGSSDTLTKPAVQKAINMLPPKEDSAAAAADSVSQKLREQQRWLIESIKEGAINAFAKIVEHRLHPSASAPPEPAANSEPESAAQLAQRLELMTRQHAVETAELQMLHQLQLAELRHNHTVALCEHRAALDLEKQAALAEALRFQESEMARQIEAVKSRQWCATCDREAFFYCCWNTSYCDAACQQRHWPAHMATCAQRGSQVAGRR</sequence>
<evidence type="ECO:0000256" key="6">
    <source>
        <dbReference type="ARBA" id="ARBA00022833"/>
    </source>
</evidence>
<dbReference type="GO" id="GO:0005737">
    <property type="term" value="C:cytoplasm"/>
    <property type="evidence" value="ECO:0007669"/>
    <property type="project" value="TreeGrafter"/>
</dbReference>
<evidence type="ECO:0000256" key="4">
    <source>
        <dbReference type="ARBA" id="ARBA00022723"/>
    </source>
</evidence>
<protein>
    <submittedName>
        <fullName evidence="16">MYND-type domain-containing protein</fullName>
    </submittedName>
</protein>
<dbReference type="Pfam" id="PF23460">
    <property type="entry name" value="ZMYND8_CC"/>
    <property type="match status" value="1"/>
</dbReference>
<dbReference type="Gene3D" id="6.10.140.2220">
    <property type="match status" value="1"/>
</dbReference>
<evidence type="ECO:0000256" key="3">
    <source>
        <dbReference type="ARBA" id="ARBA00022454"/>
    </source>
</evidence>
<accession>A0A1I8ITZ6</accession>
<organism evidence="15 16">
    <name type="scientific">Macrostomum lignano</name>
    <dbReference type="NCBI Taxonomy" id="282301"/>
    <lineage>
        <taxon>Eukaryota</taxon>
        <taxon>Metazoa</taxon>
        <taxon>Spiralia</taxon>
        <taxon>Lophotrochozoa</taxon>
        <taxon>Platyhelminthes</taxon>
        <taxon>Rhabditophora</taxon>
        <taxon>Macrostomorpha</taxon>
        <taxon>Macrostomida</taxon>
        <taxon>Macrostomidae</taxon>
        <taxon>Macrostomum</taxon>
    </lineage>
</organism>
<feature type="region of interest" description="Disordered" evidence="13">
    <location>
        <begin position="55"/>
        <end position="96"/>
    </location>
</feature>
<evidence type="ECO:0000256" key="8">
    <source>
        <dbReference type="ARBA" id="ARBA00023015"/>
    </source>
</evidence>
<keyword evidence="5 12" id="KW-0863">Zinc-finger</keyword>
<dbReference type="PANTHER" id="PTHR46453:SF5">
    <property type="entry name" value="PROTEIN KINASE C-BINDING PROTEIN 1 ISOFORM X1"/>
    <property type="match status" value="1"/>
</dbReference>
<keyword evidence="7" id="KW-0156">Chromatin regulator</keyword>
<dbReference type="SUPFAM" id="SSF144232">
    <property type="entry name" value="HIT/MYND zinc finger-like"/>
    <property type="match status" value="1"/>
</dbReference>
<evidence type="ECO:0000313" key="15">
    <source>
        <dbReference type="Proteomes" id="UP000095280"/>
    </source>
</evidence>
<evidence type="ECO:0000256" key="10">
    <source>
        <dbReference type="ARBA" id="ARBA00023163"/>
    </source>
</evidence>
<keyword evidence="6" id="KW-0862">Zinc</keyword>
<evidence type="ECO:0000259" key="14">
    <source>
        <dbReference type="PROSITE" id="PS50865"/>
    </source>
</evidence>
<evidence type="ECO:0000256" key="2">
    <source>
        <dbReference type="ARBA" id="ARBA00004286"/>
    </source>
</evidence>
<evidence type="ECO:0000256" key="1">
    <source>
        <dbReference type="ARBA" id="ARBA00004123"/>
    </source>
</evidence>
<evidence type="ECO:0000256" key="7">
    <source>
        <dbReference type="ARBA" id="ARBA00022853"/>
    </source>
</evidence>
<keyword evidence="8" id="KW-0805">Transcription regulation</keyword>
<keyword evidence="10" id="KW-0804">Transcription</keyword>
<dbReference type="GO" id="GO:0005694">
    <property type="term" value="C:chromosome"/>
    <property type="evidence" value="ECO:0007669"/>
    <property type="project" value="UniProtKB-SubCell"/>
</dbReference>